<evidence type="ECO:0000256" key="8">
    <source>
        <dbReference type="HAMAP-Rule" id="MF_00158"/>
    </source>
</evidence>
<dbReference type="NCBIfam" id="TIGR00018">
    <property type="entry name" value="panC"/>
    <property type="match status" value="1"/>
</dbReference>
<evidence type="ECO:0000313" key="10">
    <source>
        <dbReference type="Proteomes" id="UP000192491"/>
    </source>
</evidence>
<dbReference type="Proteomes" id="UP000192491">
    <property type="component" value="Unassembled WGS sequence"/>
</dbReference>
<dbReference type="FunFam" id="3.40.50.620:FF:000013">
    <property type="entry name" value="Pantothenate synthetase"/>
    <property type="match status" value="1"/>
</dbReference>
<keyword evidence="8" id="KW-0963">Cytoplasm</keyword>
<feature type="binding site" evidence="8">
    <location>
        <position position="63"/>
    </location>
    <ligand>
        <name>beta-alanine</name>
        <dbReference type="ChEBI" id="CHEBI:57966"/>
    </ligand>
</feature>
<accession>A0A1Y1QD30</accession>
<name>A0A1Y1QD30_9GAMM</name>
<dbReference type="Pfam" id="PF02569">
    <property type="entry name" value="Pantoate_ligase"/>
    <property type="match status" value="1"/>
</dbReference>
<dbReference type="SUPFAM" id="SSF52374">
    <property type="entry name" value="Nucleotidylyl transferase"/>
    <property type="match status" value="1"/>
</dbReference>
<evidence type="ECO:0000256" key="4">
    <source>
        <dbReference type="ARBA" id="ARBA00022655"/>
    </source>
</evidence>
<comment type="similarity">
    <text evidence="2 8">Belongs to the pantothenate synthetase family.</text>
</comment>
<dbReference type="GO" id="GO:0004592">
    <property type="term" value="F:pantoate-beta-alanine ligase activity"/>
    <property type="evidence" value="ECO:0007669"/>
    <property type="project" value="UniProtKB-UniRule"/>
</dbReference>
<dbReference type="Gene3D" id="3.40.50.620">
    <property type="entry name" value="HUPs"/>
    <property type="match status" value="1"/>
</dbReference>
<keyword evidence="5 8" id="KW-0547">Nucleotide-binding</keyword>
<dbReference type="HAMAP" id="MF_00158">
    <property type="entry name" value="PanC"/>
    <property type="match status" value="1"/>
</dbReference>
<dbReference type="EMBL" id="MTEJ01000442">
    <property type="protein sequence ID" value="OQX02955.1"/>
    <property type="molecule type" value="Genomic_DNA"/>
</dbReference>
<evidence type="ECO:0000256" key="5">
    <source>
        <dbReference type="ARBA" id="ARBA00022741"/>
    </source>
</evidence>
<comment type="miscellaneous">
    <text evidence="8">The reaction proceeds by a bi uni uni bi ping pong mechanism.</text>
</comment>
<dbReference type="PANTHER" id="PTHR21299">
    <property type="entry name" value="CYTIDYLATE KINASE/PANTOATE-BETA-ALANINE LIGASE"/>
    <property type="match status" value="1"/>
</dbReference>
<evidence type="ECO:0000256" key="1">
    <source>
        <dbReference type="ARBA" id="ARBA00004990"/>
    </source>
</evidence>
<keyword evidence="4 8" id="KW-0566">Pantothenate biosynthesis</keyword>
<dbReference type="CDD" id="cd00560">
    <property type="entry name" value="PanC"/>
    <property type="match status" value="1"/>
</dbReference>
<evidence type="ECO:0000256" key="7">
    <source>
        <dbReference type="ARBA" id="ARBA00048258"/>
    </source>
</evidence>
<dbReference type="InterPro" id="IPR003721">
    <property type="entry name" value="Pantoate_ligase"/>
</dbReference>
<feature type="binding site" evidence="8">
    <location>
        <position position="179"/>
    </location>
    <ligand>
        <name>ATP</name>
        <dbReference type="ChEBI" id="CHEBI:30616"/>
    </ligand>
</feature>
<feature type="binding site" evidence="8">
    <location>
        <position position="156"/>
    </location>
    <ligand>
        <name>(R)-pantoate</name>
        <dbReference type="ChEBI" id="CHEBI:15980"/>
    </ligand>
</feature>
<proteinExistence type="inferred from homology"/>
<dbReference type="AlphaFoldDB" id="A0A1Y1QD30"/>
<comment type="function">
    <text evidence="8">Catalyzes the condensation of pantoate with beta-alanine in an ATP-dependent reaction via a pantoyl-adenylate intermediate.</text>
</comment>
<dbReference type="EC" id="6.3.2.1" evidence="8"/>
<dbReference type="GO" id="GO:0005524">
    <property type="term" value="F:ATP binding"/>
    <property type="evidence" value="ECO:0007669"/>
    <property type="project" value="UniProtKB-KW"/>
</dbReference>
<reference evidence="9 10" key="1">
    <citation type="submission" date="2017-01" db="EMBL/GenBank/DDBJ databases">
        <title>Novel large sulfur bacteria in the metagenomes of groundwater-fed chemosynthetic microbial mats in the Lake Huron basin.</title>
        <authorList>
            <person name="Sharrar A.M."/>
            <person name="Flood B.E."/>
            <person name="Bailey J.V."/>
            <person name="Jones D.S."/>
            <person name="Biddanda B."/>
            <person name="Ruberg S.A."/>
            <person name="Marcus D.N."/>
            <person name="Dick G.J."/>
        </authorList>
    </citation>
    <scope>NUCLEOTIDE SEQUENCE [LARGE SCALE GENOMIC DNA]</scope>
    <source>
        <strain evidence="9">A8</strain>
    </source>
</reference>
<dbReference type="InterPro" id="IPR004821">
    <property type="entry name" value="Cyt_trans-like"/>
</dbReference>
<dbReference type="PANTHER" id="PTHR21299:SF1">
    <property type="entry name" value="PANTOATE--BETA-ALANINE LIGASE"/>
    <property type="match status" value="1"/>
</dbReference>
<feature type="binding site" evidence="8">
    <location>
        <begin position="187"/>
        <end position="190"/>
    </location>
    <ligand>
        <name>ATP</name>
        <dbReference type="ChEBI" id="CHEBI:30616"/>
    </ligand>
</feature>
<dbReference type="UniPathway" id="UPA00028">
    <property type="reaction ID" value="UER00005"/>
</dbReference>
<evidence type="ECO:0000256" key="3">
    <source>
        <dbReference type="ARBA" id="ARBA00022598"/>
    </source>
</evidence>
<protein>
    <recommendedName>
        <fullName evidence="8">Pantothenate synthetase</fullName>
        <shortName evidence="8">PS</shortName>
        <ecNumber evidence="8">6.3.2.1</ecNumber>
    </recommendedName>
    <alternativeName>
        <fullName evidence="8">Pantoate--beta-alanine ligase</fullName>
    </alternativeName>
    <alternativeName>
        <fullName evidence="8">Pantoate-activating enzyme</fullName>
    </alternativeName>
</protein>
<evidence type="ECO:0000256" key="6">
    <source>
        <dbReference type="ARBA" id="ARBA00022840"/>
    </source>
</evidence>
<comment type="catalytic activity">
    <reaction evidence="7 8">
        <text>(R)-pantoate + beta-alanine + ATP = (R)-pantothenate + AMP + diphosphate + H(+)</text>
        <dbReference type="Rhea" id="RHEA:10912"/>
        <dbReference type="ChEBI" id="CHEBI:15378"/>
        <dbReference type="ChEBI" id="CHEBI:15980"/>
        <dbReference type="ChEBI" id="CHEBI:29032"/>
        <dbReference type="ChEBI" id="CHEBI:30616"/>
        <dbReference type="ChEBI" id="CHEBI:33019"/>
        <dbReference type="ChEBI" id="CHEBI:57966"/>
        <dbReference type="ChEBI" id="CHEBI:456215"/>
        <dbReference type="EC" id="6.3.2.1"/>
    </reaction>
</comment>
<dbReference type="GO" id="GO:0015940">
    <property type="term" value="P:pantothenate biosynthetic process"/>
    <property type="evidence" value="ECO:0007669"/>
    <property type="project" value="UniProtKB-UniRule"/>
</dbReference>
<dbReference type="InterPro" id="IPR042176">
    <property type="entry name" value="Pantoate_ligase_C"/>
</dbReference>
<evidence type="ECO:0000313" key="9">
    <source>
        <dbReference type="EMBL" id="OQX02955.1"/>
    </source>
</evidence>
<comment type="caution">
    <text evidence="9">The sequence shown here is derived from an EMBL/GenBank/DDBJ whole genome shotgun (WGS) entry which is preliminary data.</text>
</comment>
<keyword evidence="3 8" id="KW-0436">Ligase</keyword>
<sequence>MSMIIVQAIDALREELSAWRKAGETVAFVPTMGNLHAGHMALVERARQLGSKVVVSIFVNPTQFDRKEDLAAYPRTLAEDCAQLQTAGAAMVFTPTPAMMYPAGGLATRVEVPGISELLEGAARPGHFTGVATVVCKLFNLVQPDVAVFGEKDFQQLMLIRQMVRDLDMNIRIEGLPTVREADGLAMSSRNGYLTAAERQLAPGFNRVLREVVDALHKGRHDYASLQADAAKSLESRGFRPDYVEIRRAFDLLPPEQGDSDLVVLGSAWLGKARLIDNLPLTLKNLTETS</sequence>
<gene>
    <name evidence="8" type="primary">panC</name>
    <name evidence="9" type="ORF">BWK73_41015</name>
</gene>
<comment type="subunit">
    <text evidence="8">Homodimer.</text>
</comment>
<dbReference type="Gene3D" id="3.30.1300.10">
    <property type="entry name" value="Pantoate-beta-alanine ligase, C-terminal domain"/>
    <property type="match status" value="1"/>
</dbReference>
<feature type="active site" description="Proton donor" evidence="8">
    <location>
        <position position="39"/>
    </location>
</feature>
<organism evidence="9 10">
    <name type="scientific">Thiothrix lacustris</name>
    <dbReference type="NCBI Taxonomy" id="525917"/>
    <lineage>
        <taxon>Bacteria</taxon>
        <taxon>Pseudomonadati</taxon>
        <taxon>Pseudomonadota</taxon>
        <taxon>Gammaproteobacteria</taxon>
        <taxon>Thiotrichales</taxon>
        <taxon>Thiotrichaceae</taxon>
        <taxon>Thiothrix</taxon>
    </lineage>
</organism>
<feature type="binding site" evidence="8">
    <location>
        <begin position="32"/>
        <end position="39"/>
    </location>
    <ligand>
        <name>ATP</name>
        <dbReference type="ChEBI" id="CHEBI:30616"/>
    </ligand>
</feature>
<dbReference type="GO" id="GO:0005829">
    <property type="term" value="C:cytosol"/>
    <property type="evidence" value="ECO:0007669"/>
    <property type="project" value="TreeGrafter"/>
</dbReference>
<feature type="binding site" evidence="8">
    <location>
        <position position="63"/>
    </location>
    <ligand>
        <name>(R)-pantoate</name>
        <dbReference type="ChEBI" id="CHEBI:15980"/>
    </ligand>
</feature>
<comment type="subcellular location">
    <subcellularLocation>
        <location evidence="8">Cytoplasm</location>
    </subcellularLocation>
</comment>
<feature type="binding site" evidence="8">
    <location>
        <begin position="150"/>
        <end position="153"/>
    </location>
    <ligand>
        <name>ATP</name>
        <dbReference type="ChEBI" id="CHEBI:30616"/>
    </ligand>
</feature>
<keyword evidence="6 8" id="KW-0067">ATP-binding</keyword>
<dbReference type="NCBIfam" id="TIGR00125">
    <property type="entry name" value="cyt_tran_rel"/>
    <property type="match status" value="1"/>
</dbReference>
<dbReference type="InterPro" id="IPR014729">
    <property type="entry name" value="Rossmann-like_a/b/a_fold"/>
</dbReference>
<comment type="pathway">
    <text evidence="1 8">Cofactor biosynthesis; (R)-pantothenate biosynthesis; (R)-pantothenate from (R)-pantoate and beta-alanine: step 1/1.</text>
</comment>
<evidence type="ECO:0000256" key="2">
    <source>
        <dbReference type="ARBA" id="ARBA00009256"/>
    </source>
</evidence>